<keyword evidence="3" id="KW-1185">Reference proteome</keyword>
<protein>
    <submittedName>
        <fullName evidence="2">Uncharacterized protein</fullName>
    </submittedName>
</protein>
<reference evidence="2" key="1">
    <citation type="submission" date="2022-07" db="EMBL/GenBank/DDBJ databases">
        <title>Genome Sequence of Physisporinus lineatus.</title>
        <authorList>
            <person name="Buettner E."/>
        </authorList>
    </citation>
    <scope>NUCLEOTIDE SEQUENCE</scope>
    <source>
        <strain evidence="2">VT162</strain>
    </source>
</reference>
<dbReference type="AlphaFoldDB" id="A0AAD5VCW5"/>
<proteinExistence type="predicted"/>
<accession>A0AAD5VCW5</accession>
<evidence type="ECO:0000313" key="3">
    <source>
        <dbReference type="Proteomes" id="UP001212997"/>
    </source>
</evidence>
<dbReference type="Proteomes" id="UP001212997">
    <property type="component" value="Unassembled WGS sequence"/>
</dbReference>
<feature type="compositionally biased region" description="Polar residues" evidence="1">
    <location>
        <begin position="105"/>
        <end position="121"/>
    </location>
</feature>
<name>A0AAD5VCW5_9APHY</name>
<gene>
    <name evidence="2" type="ORF">NLI96_g184</name>
</gene>
<comment type="caution">
    <text evidence="2">The sequence shown here is derived from an EMBL/GenBank/DDBJ whole genome shotgun (WGS) entry which is preliminary data.</text>
</comment>
<sequence>MSYPQAMAICSCVVQNASQNPTVEPFLLFDRVEPKHTACLTVPLVLTAYVSKPGLQPGQLLPKRGLFPVHDKFGEPWSLVLTGSPTAIWYLQQRHDGQVQLRTPQERLSPQNFTQAGNPSRSHPAIPDVSAPLSFGNDSLPSSSLFCDQSAMPVDNDSRETCTPETCAHGGCAHNLVASHASGPEIHSDMTERSHVGLGYGRGDASDQQIIHTNKRESLNTAMEPRKRRGIRRFLPGWLQGNARRGAEANQIGASK</sequence>
<feature type="region of interest" description="Disordered" evidence="1">
    <location>
        <begin position="105"/>
        <end position="128"/>
    </location>
</feature>
<evidence type="ECO:0000256" key="1">
    <source>
        <dbReference type="SAM" id="MobiDB-lite"/>
    </source>
</evidence>
<dbReference type="EMBL" id="JANAWD010000003">
    <property type="protein sequence ID" value="KAJ3492078.1"/>
    <property type="molecule type" value="Genomic_DNA"/>
</dbReference>
<evidence type="ECO:0000313" key="2">
    <source>
        <dbReference type="EMBL" id="KAJ3492078.1"/>
    </source>
</evidence>
<organism evidence="2 3">
    <name type="scientific">Meripilus lineatus</name>
    <dbReference type="NCBI Taxonomy" id="2056292"/>
    <lineage>
        <taxon>Eukaryota</taxon>
        <taxon>Fungi</taxon>
        <taxon>Dikarya</taxon>
        <taxon>Basidiomycota</taxon>
        <taxon>Agaricomycotina</taxon>
        <taxon>Agaricomycetes</taxon>
        <taxon>Polyporales</taxon>
        <taxon>Meripilaceae</taxon>
        <taxon>Meripilus</taxon>
    </lineage>
</organism>